<feature type="domain" description="ABC transmembrane type-1" evidence="8">
    <location>
        <begin position="80"/>
        <end position="265"/>
    </location>
</feature>
<keyword evidence="2" id="KW-0813">Transport</keyword>
<gene>
    <name evidence="9" type="ORF">MNBD_NITROSPIRAE01-1083</name>
</gene>
<accession>A0A3B1CQN6</accession>
<evidence type="ECO:0000313" key="9">
    <source>
        <dbReference type="EMBL" id="VAX26308.1"/>
    </source>
</evidence>
<comment type="subcellular location">
    <subcellularLocation>
        <location evidence="1">Cell membrane</location>
        <topology evidence="1">Multi-pass membrane protein</topology>
    </subcellularLocation>
</comment>
<evidence type="ECO:0000256" key="3">
    <source>
        <dbReference type="ARBA" id="ARBA00022475"/>
    </source>
</evidence>
<dbReference type="EMBL" id="UOGF01000008">
    <property type="protein sequence ID" value="VAX26308.1"/>
    <property type="molecule type" value="Genomic_DNA"/>
</dbReference>
<sequence>MRRSLFLMRFRRDPLAVLSLIVILGLLFIAFFGEMMSPYPHDLQDADQSLVAPSAQHWMGTDLLGRDLFSRLIYGTRISMAVSLLTGFSALLLGTCYGAISGYVGGRLDHLMMRGVDVLYAIPDLLLIILITVVIGRGVTGVFLALSLVAWITVARLIRGEVLRLKENAYVEAARAFGVKDMQILLKHILPNTLGVLIVTLTFRIPSAILAESTLSFIGLGLTPPATSWGSLANEGWKALKFYPHLIVFPSLAIFITMLAFNFLGDGLRDALDPKEQERL</sequence>
<evidence type="ECO:0000256" key="6">
    <source>
        <dbReference type="ARBA" id="ARBA00023136"/>
    </source>
</evidence>
<evidence type="ECO:0000256" key="2">
    <source>
        <dbReference type="ARBA" id="ARBA00022448"/>
    </source>
</evidence>
<evidence type="ECO:0000256" key="1">
    <source>
        <dbReference type="ARBA" id="ARBA00004651"/>
    </source>
</evidence>
<dbReference type="CDD" id="cd06261">
    <property type="entry name" value="TM_PBP2"/>
    <property type="match status" value="1"/>
</dbReference>
<dbReference type="InterPro" id="IPR035906">
    <property type="entry name" value="MetI-like_sf"/>
</dbReference>
<dbReference type="PANTHER" id="PTHR43386:SF1">
    <property type="entry name" value="D,D-DIPEPTIDE TRANSPORT SYSTEM PERMEASE PROTEIN DDPC-RELATED"/>
    <property type="match status" value="1"/>
</dbReference>
<evidence type="ECO:0000256" key="5">
    <source>
        <dbReference type="ARBA" id="ARBA00022989"/>
    </source>
</evidence>
<protein>
    <submittedName>
        <fullName evidence="9">Oligopeptide transport system permease protein OppC (TC 3.A.1.5.1)</fullName>
    </submittedName>
</protein>
<proteinExistence type="predicted"/>
<dbReference type="InterPro" id="IPR025966">
    <property type="entry name" value="OppC_N"/>
</dbReference>
<dbReference type="Pfam" id="PF12911">
    <property type="entry name" value="OppC_N"/>
    <property type="match status" value="1"/>
</dbReference>
<dbReference type="PROSITE" id="PS50928">
    <property type="entry name" value="ABC_TM1"/>
    <property type="match status" value="1"/>
</dbReference>
<dbReference type="InterPro" id="IPR050366">
    <property type="entry name" value="BP-dependent_transpt_permease"/>
</dbReference>
<dbReference type="Pfam" id="PF00528">
    <property type="entry name" value="BPD_transp_1"/>
    <property type="match status" value="1"/>
</dbReference>
<feature type="transmembrane region" description="Helical" evidence="7">
    <location>
        <begin position="118"/>
        <end position="135"/>
    </location>
</feature>
<dbReference type="Gene3D" id="1.10.3720.10">
    <property type="entry name" value="MetI-like"/>
    <property type="match status" value="1"/>
</dbReference>
<name>A0A3B1CQN6_9ZZZZ</name>
<dbReference type="SUPFAM" id="SSF161098">
    <property type="entry name" value="MetI-like"/>
    <property type="match status" value="1"/>
</dbReference>
<feature type="transmembrane region" description="Helical" evidence="7">
    <location>
        <begin position="141"/>
        <end position="158"/>
    </location>
</feature>
<dbReference type="PANTHER" id="PTHR43386">
    <property type="entry name" value="OLIGOPEPTIDE TRANSPORT SYSTEM PERMEASE PROTEIN APPC"/>
    <property type="match status" value="1"/>
</dbReference>
<evidence type="ECO:0000256" key="7">
    <source>
        <dbReference type="SAM" id="Phobius"/>
    </source>
</evidence>
<dbReference type="GO" id="GO:0055085">
    <property type="term" value="P:transmembrane transport"/>
    <property type="evidence" value="ECO:0007669"/>
    <property type="project" value="InterPro"/>
</dbReference>
<feature type="transmembrane region" description="Helical" evidence="7">
    <location>
        <begin position="78"/>
        <end position="106"/>
    </location>
</feature>
<dbReference type="InterPro" id="IPR000515">
    <property type="entry name" value="MetI-like"/>
</dbReference>
<feature type="transmembrane region" description="Helical" evidence="7">
    <location>
        <begin position="194"/>
        <end position="222"/>
    </location>
</feature>
<dbReference type="GO" id="GO:0005886">
    <property type="term" value="C:plasma membrane"/>
    <property type="evidence" value="ECO:0007669"/>
    <property type="project" value="UniProtKB-SubCell"/>
</dbReference>
<feature type="transmembrane region" description="Helical" evidence="7">
    <location>
        <begin position="15"/>
        <end position="33"/>
    </location>
</feature>
<feature type="transmembrane region" description="Helical" evidence="7">
    <location>
        <begin position="242"/>
        <end position="265"/>
    </location>
</feature>
<dbReference type="AlphaFoldDB" id="A0A3B1CQN6"/>
<keyword evidence="5 7" id="KW-1133">Transmembrane helix</keyword>
<keyword evidence="6 7" id="KW-0472">Membrane</keyword>
<evidence type="ECO:0000256" key="4">
    <source>
        <dbReference type="ARBA" id="ARBA00022692"/>
    </source>
</evidence>
<evidence type="ECO:0000259" key="8">
    <source>
        <dbReference type="PROSITE" id="PS50928"/>
    </source>
</evidence>
<keyword evidence="3" id="KW-1003">Cell membrane</keyword>
<organism evidence="9">
    <name type="scientific">hydrothermal vent metagenome</name>
    <dbReference type="NCBI Taxonomy" id="652676"/>
    <lineage>
        <taxon>unclassified sequences</taxon>
        <taxon>metagenomes</taxon>
        <taxon>ecological metagenomes</taxon>
    </lineage>
</organism>
<keyword evidence="4 7" id="KW-0812">Transmembrane</keyword>
<reference evidence="9" key="1">
    <citation type="submission" date="2018-06" db="EMBL/GenBank/DDBJ databases">
        <authorList>
            <person name="Zhirakovskaya E."/>
        </authorList>
    </citation>
    <scope>NUCLEOTIDE SEQUENCE</scope>
</reference>